<proteinExistence type="predicted"/>
<dbReference type="KEGG" id="kco:BWI95_06910"/>
<keyword evidence="2" id="KW-1185">Reference proteome</keyword>
<sequence>MNDISFQQYLDYYIKQNEPRYAVLITGDWGIGKTYQVMNALPMDQVCYISLFGLNSTSEIYANVFAAMYPKRNALKRTVNAAKESAAELNGFTLAAGTIISSLADAFIKEVVDNTKIIVFDDLERCSIKLKDILGAINKYVEHHKCRVLVIAHDSEIESEFLETKEKIIGHTVKIKPQIDDAADSFFNETYKLKHLDHLKKIIINAFKNTQCQSLRIFRYVIKDCERLVATLPYSQLHNHDAMNEVFNTFSIMNTACRTGMIFADEIKNLDAEFTSISYSLPTSKGGEENKNQGEEQEQELKEKRLLTLFNKFSQEIFHDGIFDNELMYSMLIDGIYPKNRIRDRIQQSRYFRVEAKKEIPAWVKIQSFDYTDDNIVDSAVGELLSQFENREITDLGTMLHMFHLMFLMSSINVIDECFEEVVNECKAYIDDLVTTNNLNYENNIGNFYSIHSDSGAHGHSFWLDEQYKRFINEVRLYLGQKQKEALRNNYPQFAKEIMYALDNDLHKFNQLLIGDGSTWGKYSGIDVLTIIPPDDFVLSWLCRPYEEWDKVRNILINRYTRGGMSNLVNEKEWLYAVGVTLKLEAMKMKGFERIRIERLFPTRALSQI</sequence>
<accession>A0A807LDX6</accession>
<reference evidence="1 2" key="1">
    <citation type="submission" date="2017-01" db="EMBL/GenBank/DDBJ databases">
        <authorList>
            <person name="Cao J.-M."/>
        </authorList>
    </citation>
    <scope>NUCLEOTIDE SEQUENCE [LARGE SCALE GENOMIC DNA]</scope>
    <source>
        <strain evidence="1 2">888-76</strain>
    </source>
</reference>
<name>A0A807LDX6_9ENTR</name>
<dbReference type="EMBL" id="CP019445">
    <property type="protein sequence ID" value="APZ04806.1"/>
    <property type="molecule type" value="Genomic_DNA"/>
</dbReference>
<evidence type="ECO:0000313" key="1">
    <source>
        <dbReference type="EMBL" id="APZ04806.1"/>
    </source>
</evidence>
<evidence type="ECO:0008006" key="3">
    <source>
        <dbReference type="Google" id="ProtNLM"/>
    </source>
</evidence>
<dbReference type="Gene3D" id="3.40.50.300">
    <property type="entry name" value="P-loop containing nucleotide triphosphate hydrolases"/>
    <property type="match status" value="1"/>
</dbReference>
<dbReference type="Proteomes" id="UP000187148">
    <property type="component" value="Chromosome"/>
</dbReference>
<organism evidence="1 2">
    <name type="scientific">Kosakonia cowanii JCM 10956 = DSM 18146</name>
    <dbReference type="NCBI Taxonomy" id="1300165"/>
    <lineage>
        <taxon>Bacteria</taxon>
        <taxon>Pseudomonadati</taxon>
        <taxon>Pseudomonadota</taxon>
        <taxon>Gammaproteobacteria</taxon>
        <taxon>Enterobacterales</taxon>
        <taxon>Enterobacteriaceae</taxon>
        <taxon>Kosakonia</taxon>
    </lineage>
</organism>
<dbReference type="InterPro" id="IPR027417">
    <property type="entry name" value="P-loop_NTPase"/>
</dbReference>
<dbReference type="AlphaFoldDB" id="A0A807LDX6"/>
<dbReference type="SUPFAM" id="SSF52540">
    <property type="entry name" value="P-loop containing nucleoside triphosphate hydrolases"/>
    <property type="match status" value="1"/>
</dbReference>
<protein>
    <recommendedName>
        <fullName evidence="3">KAP NTPase domain-containing protein</fullName>
    </recommendedName>
</protein>
<evidence type="ECO:0000313" key="2">
    <source>
        <dbReference type="Proteomes" id="UP000187148"/>
    </source>
</evidence>
<gene>
    <name evidence="1" type="ORF">BWI95_06910</name>
</gene>